<organism evidence="2 3">
    <name type="scientific">Pseudoramibacter porci</name>
    <dbReference type="NCBI Taxonomy" id="2606631"/>
    <lineage>
        <taxon>Bacteria</taxon>
        <taxon>Bacillati</taxon>
        <taxon>Bacillota</taxon>
        <taxon>Clostridia</taxon>
        <taxon>Eubacteriales</taxon>
        <taxon>Eubacteriaceae</taxon>
        <taxon>Pseudoramibacter</taxon>
    </lineage>
</organism>
<evidence type="ECO:0000313" key="3">
    <source>
        <dbReference type="Proteomes" id="UP000461754"/>
    </source>
</evidence>
<feature type="compositionally biased region" description="Basic residues" evidence="1">
    <location>
        <begin position="786"/>
        <end position="798"/>
    </location>
</feature>
<feature type="compositionally biased region" description="Acidic residues" evidence="1">
    <location>
        <begin position="313"/>
        <end position="348"/>
    </location>
</feature>
<sequence>MDDQNNRDNEMSKIVEKAENLKTMFAKQKSGEMAPPASPEPEGAVQPAGDPDLKAAHMPFAHTRTMAEKRTAIDAAFDNAVANSQKSVGQLIDEAVAAKIQAERQALADEKQSFEAKVRAEADAQVADTKRKQADAEAALKDQQAQAAADIEDFKAQLAQKDDLIADAQREKAEIAAQVETQKTEKEALRSQIEAARQHAADYDDELAQLRQALVERDAKMADISAERDDALRAADGAKQQLADYQNQIEAAQAEPASDSTTDAGIAMQPETETTLTENEIDTTPADDDVKAFFAMDDDNTEDSQPQAASIWDEGDADDLFEAEEAENDALFESEEPVDEDEADEDAESFVVSHEAYRTKPKEDVELSEDIPWVSPNTAEEMKKRRQARAELMQQAAAREAQAAEAARNAEAKAKPVGSRQAEEEHDVLDVLRNAGAAPEAPEAENIDDVQPVQEEAATESIDIGTLTEDEAQFFEQVGRETAAETDEADLFEVEEPINDDEGGLFEEVETYDQTEGAAQPEQAESQDSIFDDVTNLDDDDQGDIFENSKGWSEMTHDETPEAPAADAADDLFEEDDLDEDLFESEAPEAEAPVEPASAEAQLEDFDSLFAGQSSDDWFEEEDKAVEDASFEEEPAEAAPAEAAPETQPEAEPEEKPELTADEKEEKARIAAKNAEIDKDIAKLGDTQVLDTGAINDFFEMAEKDDKVPSLFDNPPADDGSDDLFEDETTIEEGDDVTQIVKPSEIEEKLDAGDDGSPKPYHDDFDDLFDEGDPDPFSDDDDSHADKKRKRGLFRRNR</sequence>
<feature type="compositionally biased region" description="Basic and acidic residues" evidence="1">
    <location>
        <begin position="654"/>
        <end position="683"/>
    </location>
</feature>
<dbReference type="AlphaFoldDB" id="A0A7X2T9X6"/>
<feature type="compositionally biased region" description="Low complexity" evidence="1">
    <location>
        <begin position="590"/>
        <end position="601"/>
    </location>
</feature>
<keyword evidence="3" id="KW-1185">Reference proteome</keyword>
<feature type="compositionally biased region" description="Acidic residues" evidence="1">
    <location>
        <begin position="568"/>
        <end position="589"/>
    </location>
</feature>
<proteinExistence type="predicted"/>
<feature type="compositionally biased region" description="Basic and acidic residues" evidence="1">
    <location>
        <begin position="744"/>
        <end position="763"/>
    </location>
</feature>
<dbReference type="Proteomes" id="UP000461754">
    <property type="component" value="Unassembled WGS sequence"/>
</dbReference>
<protein>
    <submittedName>
        <fullName evidence="2">Uncharacterized protein</fullName>
    </submittedName>
</protein>
<comment type="caution">
    <text evidence="2">The sequence shown here is derived from an EMBL/GenBank/DDBJ whole genome shotgun (WGS) entry which is preliminary data.</text>
</comment>
<feature type="compositionally biased region" description="Acidic residues" evidence="1">
    <location>
        <begin position="764"/>
        <end position="783"/>
    </location>
</feature>
<feature type="region of interest" description="Disordered" evidence="1">
    <location>
        <begin position="703"/>
        <end position="798"/>
    </location>
</feature>
<feature type="compositionally biased region" description="Low complexity" evidence="1">
    <location>
        <begin position="390"/>
        <end position="407"/>
    </location>
</feature>
<feature type="region of interest" description="Disordered" evidence="1">
    <location>
        <begin position="244"/>
        <end position="690"/>
    </location>
</feature>
<evidence type="ECO:0000313" key="2">
    <source>
        <dbReference type="EMBL" id="MSS19510.1"/>
    </source>
</evidence>
<feature type="compositionally biased region" description="Basic and acidic residues" evidence="1">
    <location>
        <begin position="355"/>
        <end position="365"/>
    </location>
</feature>
<feature type="compositionally biased region" description="Acidic residues" evidence="1">
    <location>
        <begin position="617"/>
        <end position="636"/>
    </location>
</feature>
<accession>A0A7X2T9X6</accession>
<name>A0A7X2T9X6_9FIRM</name>
<feature type="compositionally biased region" description="Low complexity" evidence="1">
    <location>
        <begin position="637"/>
        <end position="648"/>
    </location>
</feature>
<feature type="compositionally biased region" description="Acidic residues" evidence="1">
    <location>
        <begin position="719"/>
        <end position="736"/>
    </location>
</feature>
<feature type="compositionally biased region" description="Acidic residues" evidence="1">
    <location>
        <begin position="535"/>
        <end position="544"/>
    </location>
</feature>
<evidence type="ECO:0000256" key="1">
    <source>
        <dbReference type="SAM" id="MobiDB-lite"/>
    </source>
</evidence>
<feature type="compositionally biased region" description="Acidic residues" evidence="1">
    <location>
        <begin position="484"/>
        <end position="513"/>
    </location>
</feature>
<reference evidence="2 3" key="1">
    <citation type="submission" date="2019-08" db="EMBL/GenBank/DDBJ databases">
        <title>In-depth cultivation of the pig gut microbiome towards novel bacterial diversity and tailored functional studies.</title>
        <authorList>
            <person name="Wylensek D."/>
            <person name="Hitch T.C.A."/>
            <person name="Clavel T."/>
        </authorList>
    </citation>
    <scope>NUCLEOTIDE SEQUENCE [LARGE SCALE GENOMIC DNA]</scope>
    <source>
        <strain evidence="2 3">RF-744-FAT-4</strain>
    </source>
</reference>
<feature type="region of interest" description="Disordered" evidence="1">
    <location>
        <begin position="25"/>
        <end position="56"/>
    </location>
</feature>
<dbReference type="RefSeq" id="WP_154575913.1">
    <property type="nucleotide sequence ID" value="NZ_VUMO01000003.1"/>
</dbReference>
<gene>
    <name evidence="2" type="ORF">FYJ52_03655</name>
</gene>
<dbReference type="EMBL" id="VUMO01000003">
    <property type="protein sequence ID" value="MSS19510.1"/>
    <property type="molecule type" value="Genomic_DNA"/>
</dbReference>